<comment type="caution">
    <text evidence="2">The sequence shown here is derived from an EMBL/GenBank/DDBJ whole genome shotgun (WGS) entry which is preliminary data.</text>
</comment>
<gene>
    <name evidence="2" type="ORF">Rhe02_63910</name>
</gene>
<dbReference type="SUPFAM" id="SSF56112">
    <property type="entry name" value="Protein kinase-like (PK-like)"/>
    <property type="match status" value="1"/>
</dbReference>
<organism evidence="2 3">
    <name type="scientific">Rhizocola hellebori</name>
    <dbReference type="NCBI Taxonomy" id="1392758"/>
    <lineage>
        <taxon>Bacteria</taxon>
        <taxon>Bacillati</taxon>
        <taxon>Actinomycetota</taxon>
        <taxon>Actinomycetes</taxon>
        <taxon>Micromonosporales</taxon>
        <taxon>Micromonosporaceae</taxon>
        <taxon>Rhizocola</taxon>
    </lineage>
</organism>
<keyword evidence="3" id="KW-1185">Reference proteome</keyword>
<sequence>MASPSLAEVHDVVQAHLPGYRVRSVEQLGSGLDNIAYKVNGELVVRFSNDPDQALLGKQARLLSAVAGVSPLPVPEPVFVAAEHGCLAYFKLPGVPLLEVPRHRRSEVGTSIAARLGELLAVLHASPAQRWADLVDVDDQPLAQWQREAAETYGTVAEWIPASLRPDIETFLHAPSPPARRELVFSHNDLGIEHVLIEPASGTPTGIIDWGDAAITDPAHDFGLIYRDLGPGALREALDRYPIGGDDVAVLRERAVFYARCSVFEDLAYGLQTGLDRYTEKCLASMDWLFPAGG</sequence>
<dbReference type="InterPro" id="IPR002575">
    <property type="entry name" value="Aminoglycoside_PTrfase"/>
</dbReference>
<proteinExistence type="predicted"/>
<dbReference type="AlphaFoldDB" id="A0A8J3QCP2"/>
<dbReference type="EMBL" id="BONY01000048">
    <property type="protein sequence ID" value="GIH08324.1"/>
    <property type="molecule type" value="Genomic_DNA"/>
</dbReference>
<dbReference type="Pfam" id="PF01636">
    <property type="entry name" value="APH"/>
    <property type="match status" value="1"/>
</dbReference>
<dbReference type="Gene3D" id="3.30.200.20">
    <property type="entry name" value="Phosphorylase Kinase, domain 1"/>
    <property type="match status" value="1"/>
</dbReference>
<dbReference type="PANTHER" id="PTHR21310">
    <property type="entry name" value="AMINOGLYCOSIDE PHOSPHOTRANSFERASE-RELATED-RELATED"/>
    <property type="match status" value="1"/>
</dbReference>
<evidence type="ECO:0000313" key="3">
    <source>
        <dbReference type="Proteomes" id="UP000612899"/>
    </source>
</evidence>
<evidence type="ECO:0000313" key="2">
    <source>
        <dbReference type="EMBL" id="GIH08324.1"/>
    </source>
</evidence>
<dbReference type="RefSeq" id="WP_203912086.1">
    <property type="nucleotide sequence ID" value="NZ_BONY01000048.1"/>
</dbReference>
<accession>A0A8J3QCP2</accession>
<protein>
    <recommendedName>
        <fullName evidence="1">Aminoglycoside phosphotransferase domain-containing protein</fullName>
    </recommendedName>
</protein>
<dbReference type="Gene3D" id="3.90.1200.10">
    <property type="match status" value="1"/>
</dbReference>
<name>A0A8J3QCP2_9ACTN</name>
<dbReference type="InterPro" id="IPR051678">
    <property type="entry name" value="AGP_Transferase"/>
</dbReference>
<reference evidence="2" key="1">
    <citation type="submission" date="2021-01" db="EMBL/GenBank/DDBJ databases">
        <title>Whole genome shotgun sequence of Rhizocola hellebori NBRC 109834.</title>
        <authorList>
            <person name="Komaki H."/>
            <person name="Tamura T."/>
        </authorList>
    </citation>
    <scope>NUCLEOTIDE SEQUENCE</scope>
    <source>
        <strain evidence="2">NBRC 109834</strain>
    </source>
</reference>
<dbReference type="Proteomes" id="UP000612899">
    <property type="component" value="Unassembled WGS sequence"/>
</dbReference>
<dbReference type="InterPro" id="IPR011009">
    <property type="entry name" value="Kinase-like_dom_sf"/>
</dbReference>
<evidence type="ECO:0000259" key="1">
    <source>
        <dbReference type="Pfam" id="PF01636"/>
    </source>
</evidence>
<feature type="domain" description="Aminoglycoside phosphotransferase" evidence="1">
    <location>
        <begin position="25"/>
        <end position="243"/>
    </location>
</feature>